<comment type="caution">
    <text evidence="8">The sequence shown here is derived from an EMBL/GenBank/DDBJ whole genome shotgun (WGS) entry which is preliminary data.</text>
</comment>
<dbReference type="InterPro" id="IPR012944">
    <property type="entry name" value="SusD_RagB_dom"/>
</dbReference>
<dbReference type="InterPro" id="IPR033985">
    <property type="entry name" value="SusD-like_N"/>
</dbReference>
<keyword evidence="3" id="KW-0732">Signal</keyword>
<proteinExistence type="inferred from homology"/>
<dbReference type="SUPFAM" id="SSF48452">
    <property type="entry name" value="TPR-like"/>
    <property type="match status" value="1"/>
</dbReference>
<dbReference type="Gene3D" id="1.25.40.390">
    <property type="match status" value="1"/>
</dbReference>
<gene>
    <name evidence="8" type="ORF">C8P68_103249</name>
</gene>
<evidence type="ECO:0000313" key="8">
    <source>
        <dbReference type="EMBL" id="PTQ98089.1"/>
    </source>
</evidence>
<evidence type="ECO:0000256" key="4">
    <source>
        <dbReference type="ARBA" id="ARBA00023136"/>
    </source>
</evidence>
<dbReference type="PROSITE" id="PS51257">
    <property type="entry name" value="PROKAR_LIPOPROTEIN"/>
    <property type="match status" value="1"/>
</dbReference>
<dbReference type="Pfam" id="PF14322">
    <property type="entry name" value="SusD-like_3"/>
    <property type="match status" value="1"/>
</dbReference>
<dbReference type="EMBL" id="QAOQ01000003">
    <property type="protein sequence ID" value="PTQ98089.1"/>
    <property type="molecule type" value="Genomic_DNA"/>
</dbReference>
<comment type="subcellular location">
    <subcellularLocation>
        <location evidence="1">Cell outer membrane</location>
    </subcellularLocation>
</comment>
<evidence type="ECO:0000256" key="2">
    <source>
        <dbReference type="ARBA" id="ARBA00006275"/>
    </source>
</evidence>
<evidence type="ECO:0000259" key="7">
    <source>
        <dbReference type="Pfam" id="PF14322"/>
    </source>
</evidence>
<dbReference type="OrthoDB" id="993981at2"/>
<evidence type="ECO:0000256" key="5">
    <source>
        <dbReference type="ARBA" id="ARBA00023237"/>
    </source>
</evidence>
<dbReference type="GO" id="GO:0009279">
    <property type="term" value="C:cell outer membrane"/>
    <property type="evidence" value="ECO:0007669"/>
    <property type="project" value="UniProtKB-SubCell"/>
</dbReference>
<protein>
    <submittedName>
        <fullName evidence="8">Putative outer membrane starch-binding protein</fullName>
    </submittedName>
</protein>
<dbReference type="InterPro" id="IPR011990">
    <property type="entry name" value="TPR-like_helical_dom_sf"/>
</dbReference>
<sequence>MKKIILSTIAAAVLLSACNKELNQVPISTSTTATFYKQPSDFLQGVSAAYSALHNYPVRLANLSEIRSDNIYGVSVTVRDWDPINDFSPSLPANAYVEEAWQADFNGIFKCNAVLDQLKTNGSIVGSTALANRLQAEAQFLRAFYYFDLVRYFGKLPVVDHVLTAAESNSVGQSSVADVYKLIIADLQYAISILPTAYTGTDVGRATKYSAEGLLAEVYMARSGPTYGIEGPGLNSNEWNTALPLLNDIINSGQFTFNTNYANIFSYSNQSPQASGNREAVFDVMYTSGISGSSDLYGASYPWTLAPNGYFSGPLKDNKSNGSLEIIPVSNNLVSSYAAADVRKAVTVFTAGYTGSNGSVENRPFFKKWLDVTKIPTASRFDWGINFIAIRYTDILMLKAECILHGATGTQADVDGIVNQVRNRAGLTPTANVTLDQLFDERRREFADEGSRWFDLQRSGNLLTIMNAWRAIDDPNGAIKPVVANYIIYPVPQSQLNAAPGLYTQNPGY</sequence>
<dbReference type="RefSeq" id="WP_107828276.1">
    <property type="nucleotide sequence ID" value="NZ_CP160205.1"/>
</dbReference>
<feature type="domain" description="RagB/SusD" evidence="6">
    <location>
        <begin position="364"/>
        <end position="509"/>
    </location>
</feature>
<feature type="domain" description="SusD-like N-terminal" evidence="7">
    <location>
        <begin position="93"/>
        <end position="220"/>
    </location>
</feature>
<reference evidence="8 9" key="1">
    <citation type="submission" date="2018-04" db="EMBL/GenBank/DDBJ databases">
        <title>Genomic Encyclopedia of Archaeal and Bacterial Type Strains, Phase II (KMG-II): from individual species to whole genera.</title>
        <authorList>
            <person name="Goeker M."/>
        </authorList>
    </citation>
    <scope>NUCLEOTIDE SEQUENCE [LARGE SCALE GENOMIC DNA]</scope>
    <source>
        <strain evidence="8 9">DSM 26809</strain>
    </source>
</reference>
<dbReference type="Proteomes" id="UP000244168">
    <property type="component" value="Unassembled WGS sequence"/>
</dbReference>
<accession>A0A2T5JBC5</accession>
<name>A0A2T5JBC5_9SPHI</name>
<evidence type="ECO:0000256" key="1">
    <source>
        <dbReference type="ARBA" id="ARBA00004442"/>
    </source>
</evidence>
<keyword evidence="9" id="KW-1185">Reference proteome</keyword>
<dbReference type="Pfam" id="PF07980">
    <property type="entry name" value="SusD_RagB"/>
    <property type="match status" value="1"/>
</dbReference>
<comment type="similarity">
    <text evidence="2">Belongs to the SusD family.</text>
</comment>
<organism evidence="8 9">
    <name type="scientific">Mucilaginibacter yixingensis</name>
    <dbReference type="NCBI Taxonomy" id="1295612"/>
    <lineage>
        <taxon>Bacteria</taxon>
        <taxon>Pseudomonadati</taxon>
        <taxon>Bacteroidota</taxon>
        <taxon>Sphingobacteriia</taxon>
        <taxon>Sphingobacteriales</taxon>
        <taxon>Sphingobacteriaceae</taxon>
        <taxon>Mucilaginibacter</taxon>
    </lineage>
</organism>
<evidence type="ECO:0000259" key="6">
    <source>
        <dbReference type="Pfam" id="PF07980"/>
    </source>
</evidence>
<dbReference type="AlphaFoldDB" id="A0A2T5JBC5"/>
<keyword evidence="4" id="KW-0472">Membrane</keyword>
<keyword evidence="5" id="KW-0998">Cell outer membrane</keyword>
<evidence type="ECO:0000256" key="3">
    <source>
        <dbReference type="ARBA" id="ARBA00022729"/>
    </source>
</evidence>
<evidence type="ECO:0000313" key="9">
    <source>
        <dbReference type="Proteomes" id="UP000244168"/>
    </source>
</evidence>